<protein>
    <submittedName>
        <fullName evidence="1">Uncharacterized protein</fullName>
    </submittedName>
</protein>
<gene>
    <name evidence="1" type="ORF">B0H50_1458</name>
</gene>
<reference evidence="1 2" key="1">
    <citation type="submission" date="2018-05" db="EMBL/GenBank/DDBJ databases">
        <title>Animal gut microbial communities from fecal samples from Wisconsin, USA.</title>
        <authorList>
            <person name="Neumann A."/>
        </authorList>
    </citation>
    <scope>NUCLEOTIDE SEQUENCE [LARGE SCALE GENOMIC DNA]</scope>
    <source>
        <strain evidence="1 2">UWS4</strain>
    </source>
</reference>
<sequence length="213" mass="24661">MNCPKRKLHEVHSYQETFKPGEYTNARPKVMREIFQKVKEGDSACAWDANIFNEFWGNGKVVASLGNGMISNEDKEEVQKHWDDSGLKDALHLLTLEPEKLQWDVYEKIDEILQKLTTKHYILATVRLIATLQPRLFSMTVNPKSLDDIVANFKQDGIDFDYEGYERVSSKDEVLETLRRSHLIQTFLIQEYQDDFIYDLGDVTGALANLNKN</sequence>
<dbReference type="EMBL" id="QGHD01000045">
    <property type="protein sequence ID" value="PWK87507.1"/>
    <property type="molecule type" value="Genomic_DNA"/>
</dbReference>
<evidence type="ECO:0000313" key="2">
    <source>
        <dbReference type="Proteomes" id="UP000245523"/>
    </source>
</evidence>
<comment type="caution">
    <text evidence="1">The sequence shown here is derived from an EMBL/GenBank/DDBJ whole genome shotgun (WGS) entry which is preliminary data.</text>
</comment>
<dbReference type="Proteomes" id="UP000245523">
    <property type="component" value="Unassembled WGS sequence"/>
</dbReference>
<accession>A0ABX5LI63</accession>
<keyword evidence="2" id="KW-1185">Reference proteome</keyword>
<dbReference type="RefSeq" id="WP_106200217.1">
    <property type="nucleotide sequence ID" value="NZ_QGHD01000045.1"/>
</dbReference>
<proteinExistence type="predicted"/>
<evidence type="ECO:0000313" key="1">
    <source>
        <dbReference type="EMBL" id="PWK87507.1"/>
    </source>
</evidence>
<name>A0ABX5LI63_9BACT</name>
<organism evidence="1 2">
    <name type="scientific">Hallerella porci</name>
    <dbReference type="NCBI Taxonomy" id="1945871"/>
    <lineage>
        <taxon>Bacteria</taxon>
        <taxon>Pseudomonadati</taxon>
        <taxon>Fibrobacterota</taxon>
        <taxon>Fibrobacteria</taxon>
        <taxon>Fibrobacterales</taxon>
        <taxon>Fibrobacteraceae</taxon>
        <taxon>Hallerella</taxon>
    </lineage>
</organism>